<evidence type="ECO:0000313" key="2">
    <source>
        <dbReference type="EMBL" id="NBH61948.1"/>
    </source>
</evidence>
<evidence type="ECO:0000313" key="3">
    <source>
        <dbReference type="Proteomes" id="UP000446866"/>
    </source>
</evidence>
<dbReference type="RefSeq" id="WP_160202229.1">
    <property type="nucleotide sequence ID" value="NZ_QXWK01000017.1"/>
</dbReference>
<keyword evidence="1" id="KW-0175">Coiled coil</keyword>
<proteinExistence type="predicted"/>
<protein>
    <submittedName>
        <fullName evidence="2">Uncharacterized protein</fullName>
    </submittedName>
</protein>
<evidence type="ECO:0000256" key="1">
    <source>
        <dbReference type="SAM" id="Coils"/>
    </source>
</evidence>
<dbReference type="Proteomes" id="UP000446866">
    <property type="component" value="Unassembled WGS sequence"/>
</dbReference>
<comment type="caution">
    <text evidence="2">The sequence shown here is derived from an EMBL/GenBank/DDBJ whole genome shotgun (WGS) entry which is preliminary data.</text>
</comment>
<gene>
    <name evidence="2" type="ORF">D0435_09820</name>
</gene>
<dbReference type="EMBL" id="QXWK01000017">
    <property type="protein sequence ID" value="NBH61948.1"/>
    <property type="molecule type" value="Genomic_DNA"/>
</dbReference>
<keyword evidence="3" id="KW-1185">Reference proteome</keyword>
<dbReference type="AlphaFoldDB" id="A0A845QPI8"/>
<organism evidence="2 3">
    <name type="scientific">Anaerotruncus colihominis</name>
    <dbReference type="NCBI Taxonomy" id="169435"/>
    <lineage>
        <taxon>Bacteria</taxon>
        <taxon>Bacillati</taxon>
        <taxon>Bacillota</taxon>
        <taxon>Clostridia</taxon>
        <taxon>Eubacteriales</taxon>
        <taxon>Oscillospiraceae</taxon>
        <taxon>Anaerotruncus</taxon>
    </lineage>
</organism>
<reference evidence="2 3" key="1">
    <citation type="submission" date="2018-08" db="EMBL/GenBank/DDBJ databases">
        <title>Murine metabolic-syndrome-specific gut microbial biobank.</title>
        <authorList>
            <person name="Liu C."/>
        </authorList>
    </citation>
    <scope>NUCLEOTIDE SEQUENCE [LARGE SCALE GENOMIC DNA]</scope>
    <source>
        <strain evidence="2 3">28</strain>
    </source>
</reference>
<feature type="coiled-coil region" evidence="1">
    <location>
        <begin position="9"/>
        <end position="36"/>
    </location>
</feature>
<sequence length="67" mass="8050">MEQMDEKRLAAFEKMLTFVQQEYEKTTEKMEDLKGDGKEKSATYRQLMGNKLTYQNLLAMYRLYDLL</sequence>
<accession>A0A845QPI8</accession>
<name>A0A845QPI8_9FIRM</name>